<keyword evidence="3" id="KW-1185">Reference proteome</keyword>
<dbReference type="EMBL" id="MU857601">
    <property type="protein sequence ID" value="KAK4252300.1"/>
    <property type="molecule type" value="Genomic_DNA"/>
</dbReference>
<evidence type="ECO:0000313" key="2">
    <source>
        <dbReference type="EMBL" id="KAK4252300.1"/>
    </source>
</evidence>
<evidence type="ECO:0000313" key="3">
    <source>
        <dbReference type="Proteomes" id="UP001303647"/>
    </source>
</evidence>
<feature type="region of interest" description="Disordered" evidence="1">
    <location>
        <begin position="97"/>
        <end position="125"/>
    </location>
</feature>
<proteinExistence type="predicted"/>
<feature type="compositionally biased region" description="Low complexity" evidence="1">
    <location>
        <begin position="111"/>
        <end position="121"/>
    </location>
</feature>
<feature type="region of interest" description="Disordered" evidence="1">
    <location>
        <begin position="334"/>
        <end position="353"/>
    </location>
</feature>
<protein>
    <submittedName>
        <fullName evidence="2">Uncharacterized protein</fullName>
    </submittedName>
</protein>
<gene>
    <name evidence="2" type="ORF">C7999DRAFT_10080</name>
</gene>
<dbReference type="Proteomes" id="UP001303647">
    <property type="component" value="Unassembled WGS sequence"/>
</dbReference>
<accession>A0AAN7D1K0</accession>
<name>A0AAN7D1K0_9PEZI</name>
<feature type="compositionally biased region" description="Polar residues" evidence="1">
    <location>
        <begin position="97"/>
        <end position="110"/>
    </location>
</feature>
<organism evidence="2 3">
    <name type="scientific">Corynascus novoguineensis</name>
    <dbReference type="NCBI Taxonomy" id="1126955"/>
    <lineage>
        <taxon>Eukaryota</taxon>
        <taxon>Fungi</taxon>
        <taxon>Dikarya</taxon>
        <taxon>Ascomycota</taxon>
        <taxon>Pezizomycotina</taxon>
        <taxon>Sordariomycetes</taxon>
        <taxon>Sordariomycetidae</taxon>
        <taxon>Sordariales</taxon>
        <taxon>Chaetomiaceae</taxon>
        <taxon>Corynascus</taxon>
    </lineage>
</organism>
<reference evidence="2" key="2">
    <citation type="submission" date="2023-05" db="EMBL/GenBank/DDBJ databases">
        <authorList>
            <consortium name="Lawrence Berkeley National Laboratory"/>
            <person name="Steindorff A."/>
            <person name="Hensen N."/>
            <person name="Bonometti L."/>
            <person name="Westerberg I."/>
            <person name="Brannstrom I.O."/>
            <person name="Guillou S."/>
            <person name="Cros-Aarteil S."/>
            <person name="Calhoun S."/>
            <person name="Haridas S."/>
            <person name="Kuo A."/>
            <person name="Mondo S."/>
            <person name="Pangilinan J."/>
            <person name="Riley R."/>
            <person name="Labutti K."/>
            <person name="Andreopoulos B."/>
            <person name="Lipzen A."/>
            <person name="Chen C."/>
            <person name="Yanf M."/>
            <person name="Daum C."/>
            <person name="Ng V."/>
            <person name="Clum A."/>
            <person name="Ohm R."/>
            <person name="Martin F."/>
            <person name="Silar P."/>
            <person name="Natvig D."/>
            <person name="Lalanne C."/>
            <person name="Gautier V."/>
            <person name="Ament-Velasquez S.L."/>
            <person name="Kruys A."/>
            <person name="Hutchinson M.I."/>
            <person name="Powell A.J."/>
            <person name="Barry K."/>
            <person name="Miller A.N."/>
            <person name="Grigoriev I.V."/>
            <person name="Debuchy R."/>
            <person name="Gladieux P."/>
            <person name="Thoren M.H."/>
            <person name="Johannesson H."/>
        </authorList>
    </citation>
    <scope>NUCLEOTIDE SEQUENCE</scope>
    <source>
        <strain evidence="2">CBS 359.72</strain>
    </source>
</reference>
<evidence type="ECO:0000256" key="1">
    <source>
        <dbReference type="SAM" id="MobiDB-lite"/>
    </source>
</evidence>
<comment type="caution">
    <text evidence="2">The sequence shown here is derived from an EMBL/GenBank/DDBJ whole genome shotgun (WGS) entry which is preliminary data.</text>
</comment>
<dbReference type="AlphaFoldDB" id="A0AAN7D1K0"/>
<sequence length="499" mass="54925">MMTWIRFSAVAMRSIRLLSLSKPALSSHRPQATNTTALLSFFDVSAHAQGNQQSAPAVPQLTFPTSPSIPQLSLPQLTLPAVPDPLDAFLSLQDGHTSGDSVVSTQHSTCSAASPSESTTRSPEEVLDDAAREAELIGLWEAAPIDEPPVNAQAENRNSDAIQDEIEISPTDMPGFRYAKSQTNSFVRLPRRIDHDLKLAQELGYYITLNRKTKVETLYGHLELSLDEGKRLSRDIKEVLKESKLIQLISKPTGTATATKKVLIRIALYLLISKDWGRTWFGESHKNAATRKYFWPRDSSILLSGFVMVLYRIYTNTKQQFLAMLRTQATMKNANSDGAASSSSSPVSSAQPATPTLIHLEEPAADGQSFFAALVKNAVASKKRKRDEAVLGLDEDDSTYPVEVPLNARLKYHVYVKDKTDGADIMPPTTYRHTDYLIARGAFSSLKAAFEAASQDPVYEIQTPSGRRKVATEAEWDAAVLAIYNARRIGGVVEVDIFV</sequence>
<reference evidence="2" key="1">
    <citation type="journal article" date="2023" name="Mol. Phylogenet. Evol.">
        <title>Genome-scale phylogeny and comparative genomics of the fungal order Sordariales.</title>
        <authorList>
            <person name="Hensen N."/>
            <person name="Bonometti L."/>
            <person name="Westerberg I."/>
            <person name="Brannstrom I.O."/>
            <person name="Guillou S."/>
            <person name="Cros-Aarteil S."/>
            <person name="Calhoun S."/>
            <person name="Haridas S."/>
            <person name="Kuo A."/>
            <person name="Mondo S."/>
            <person name="Pangilinan J."/>
            <person name="Riley R."/>
            <person name="LaButti K."/>
            <person name="Andreopoulos B."/>
            <person name="Lipzen A."/>
            <person name="Chen C."/>
            <person name="Yan M."/>
            <person name="Daum C."/>
            <person name="Ng V."/>
            <person name="Clum A."/>
            <person name="Steindorff A."/>
            <person name="Ohm R.A."/>
            <person name="Martin F."/>
            <person name="Silar P."/>
            <person name="Natvig D.O."/>
            <person name="Lalanne C."/>
            <person name="Gautier V."/>
            <person name="Ament-Velasquez S.L."/>
            <person name="Kruys A."/>
            <person name="Hutchinson M.I."/>
            <person name="Powell A.J."/>
            <person name="Barry K."/>
            <person name="Miller A.N."/>
            <person name="Grigoriev I.V."/>
            <person name="Debuchy R."/>
            <person name="Gladieux P."/>
            <person name="Hiltunen Thoren M."/>
            <person name="Johannesson H."/>
        </authorList>
    </citation>
    <scope>NUCLEOTIDE SEQUENCE</scope>
    <source>
        <strain evidence="2">CBS 359.72</strain>
    </source>
</reference>